<keyword evidence="2" id="KW-1185">Reference proteome</keyword>
<evidence type="ECO:0000313" key="1">
    <source>
        <dbReference type="EMBL" id="KAJ8719866.1"/>
    </source>
</evidence>
<organism evidence="1 2">
    <name type="scientific">Mythimna loreyi</name>
    <dbReference type="NCBI Taxonomy" id="667449"/>
    <lineage>
        <taxon>Eukaryota</taxon>
        <taxon>Metazoa</taxon>
        <taxon>Ecdysozoa</taxon>
        <taxon>Arthropoda</taxon>
        <taxon>Hexapoda</taxon>
        <taxon>Insecta</taxon>
        <taxon>Pterygota</taxon>
        <taxon>Neoptera</taxon>
        <taxon>Endopterygota</taxon>
        <taxon>Lepidoptera</taxon>
        <taxon>Glossata</taxon>
        <taxon>Ditrysia</taxon>
        <taxon>Noctuoidea</taxon>
        <taxon>Noctuidae</taxon>
        <taxon>Noctuinae</taxon>
        <taxon>Hadenini</taxon>
        <taxon>Mythimna</taxon>
    </lineage>
</organism>
<sequence>MAAQNTYISLVCGAAVLVFCSSGAVCAPLCLAGDFDSQLQHILQELMIPEQDPSVTRVLDDVRTTLDQRWQGYELIVAGSVAAGLGTKASDIDLAVRLPNNNASTNLYVLQETEKLFNKQPELYSHVKIVDTINKVATILQFNHIPSKRSVDILMFDPGNYVATRKVIEYYFKLDKRFQFLGVFLKYWFRIHKLTGRDRGSLPGYAMYLLIIFYLQQKNMVPPGYVLQVNATPHFNNGSNVVSNELPYSTTNTENLHQLLGGFFKYYSEFNFDDYIVSPLAGRPIPKNLFTIMEKLSKKYTLFNKLTTMLLVMKKRFVTEVSVQDVLEYEHNAAYLTSHELVTKLKYLMKSVATKFEELPSDKILSAILDADEQNCIEIVD</sequence>
<proteinExistence type="predicted"/>
<gene>
    <name evidence="1" type="ORF">PYW08_012041</name>
</gene>
<name>A0ACC2QL63_9NEOP</name>
<dbReference type="EMBL" id="CM056779">
    <property type="protein sequence ID" value="KAJ8719866.1"/>
    <property type="molecule type" value="Genomic_DNA"/>
</dbReference>
<comment type="caution">
    <text evidence="1">The sequence shown here is derived from an EMBL/GenBank/DDBJ whole genome shotgun (WGS) entry which is preliminary data.</text>
</comment>
<dbReference type="Proteomes" id="UP001231649">
    <property type="component" value="Chromosome 3"/>
</dbReference>
<accession>A0ACC2QL63</accession>
<reference evidence="1" key="1">
    <citation type="submission" date="2023-03" db="EMBL/GenBank/DDBJ databases">
        <title>Chromosome-level genomes of two armyworms, Mythimna separata and Mythimna loreyi, provide insights into the biosynthesis and reception of sex pheromones.</title>
        <authorList>
            <person name="Zhao H."/>
        </authorList>
    </citation>
    <scope>NUCLEOTIDE SEQUENCE</scope>
    <source>
        <strain evidence="1">BeijingLab</strain>
    </source>
</reference>
<evidence type="ECO:0000313" key="2">
    <source>
        <dbReference type="Proteomes" id="UP001231649"/>
    </source>
</evidence>
<protein>
    <submittedName>
        <fullName evidence="1">Uncharacterized protein</fullName>
    </submittedName>
</protein>